<dbReference type="PROSITE" id="PS00394">
    <property type="entry name" value="DNA_PHOTOLYASES_1_1"/>
    <property type="match status" value="1"/>
</dbReference>
<dbReference type="RefSeq" id="WP_092854749.1">
    <property type="nucleotide sequence ID" value="NZ_FOYU01000001.1"/>
</dbReference>
<evidence type="ECO:0000256" key="9">
    <source>
        <dbReference type="ARBA" id="ARBA00033999"/>
    </source>
</evidence>
<keyword evidence="6 12" id="KW-0274">FAD</keyword>
<dbReference type="GO" id="GO:0009416">
    <property type="term" value="P:response to light stimulus"/>
    <property type="evidence" value="ECO:0007669"/>
    <property type="project" value="TreeGrafter"/>
</dbReference>
<evidence type="ECO:0000259" key="15">
    <source>
        <dbReference type="PROSITE" id="PS51645"/>
    </source>
</evidence>
<dbReference type="Gene3D" id="1.25.40.80">
    <property type="match status" value="1"/>
</dbReference>
<comment type="similarity">
    <text evidence="14">Belongs to the DNA photolyase family.</text>
</comment>
<evidence type="ECO:0000256" key="4">
    <source>
        <dbReference type="ARBA" id="ARBA00014046"/>
    </source>
</evidence>
<evidence type="ECO:0000256" key="6">
    <source>
        <dbReference type="ARBA" id="ARBA00022827"/>
    </source>
</evidence>
<evidence type="ECO:0000256" key="5">
    <source>
        <dbReference type="ARBA" id="ARBA00022630"/>
    </source>
</evidence>
<reference evidence="17" key="1">
    <citation type="submission" date="2016-10" db="EMBL/GenBank/DDBJ databases">
        <authorList>
            <person name="Varghese N."/>
            <person name="Submissions S."/>
        </authorList>
    </citation>
    <scope>NUCLEOTIDE SEQUENCE [LARGE SCALE GENOMIC DNA]</scope>
    <source>
        <strain evidence="17">CGMCC 1.7285</strain>
    </source>
</reference>
<dbReference type="PANTHER" id="PTHR11455">
    <property type="entry name" value="CRYPTOCHROME"/>
    <property type="match status" value="1"/>
</dbReference>
<feature type="domain" description="Photolyase/cryptochrome alpha/beta" evidence="15">
    <location>
        <begin position="2"/>
        <end position="138"/>
    </location>
</feature>
<dbReference type="FunFam" id="1.10.579.10:FF:000003">
    <property type="entry name" value="Deoxyribodipyrimidine photo-lyase"/>
    <property type="match status" value="1"/>
</dbReference>
<dbReference type="Gene3D" id="3.40.50.620">
    <property type="entry name" value="HUPs"/>
    <property type="match status" value="1"/>
</dbReference>
<dbReference type="GO" id="GO:0003904">
    <property type="term" value="F:deoxyribodipyrimidine photo-lyase activity"/>
    <property type="evidence" value="ECO:0007669"/>
    <property type="project" value="UniProtKB-EC"/>
</dbReference>
<comment type="cofactor">
    <cofactor evidence="1">
        <name>(6R)-5,10-methylene-5,6,7,8-tetrahydrofolate</name>
        <dbReference type="ChEBI" id="CHEBI:15636"/>
    </cofactor>
</comment>
<dbReference type="AlphaFoldDB" id="A0A1I6GB02"/>
<feature type="binding site" evidence="12">
    <location>
        <position position="222"/>
    </location>
    <ligand>
        <name>FAD</name>
        <dbReference type="ChEBI" id="CHEBI:57692"/>
    </ligand>
</feature>
<dbReference type="PANTHER" id="PTHR11455:SF9">
    <property type="entry name" value="CRYPTOCHROME CIRCADIAN CLOCK 5 ISOFORM X1"/>
    <property type="match status" value="1"/>
</dbReference>
<dbReference type="Pfam" id="PF03441">
    <property type="entry name" value="FAD_binding_7"/>
    <property type="match status" value="1"/>
</dbReference>
<evidence type="ECO:0000256" key="10">
    <source>
        <dbReference type="ARBA" id="ARBA00059220"/>
    </source>
</evidence>
<evidence type="ECO:0000256" key="12">
    <source>
        <dbReference type="PIRSR" id="PIRSR602081-1"/>
    </source>
</evidence>
<feature type="site" description="Electron transfer via tryptophanyl radical" evidence="13">
    <location>
        <position position="361"/>
    </location>
</feature>
<comment type="similarity">
    <text evidence="2">Belongs to the DNA photolyase class-1 family.</text>
</comment>
<keyword evidence="16" id="KW-0456">Lyase</keyword>
<dbReference type="GO" id="GO:0003677">
    <property type="term" value="F:DNA binding"/>
    <property type="evidence" value="ECO:0007669"/>
    <property type="project" value="TreeGrafter"/>
</dbReference>
<dbReference type="SUPFAM" id="SSF48173">
    <property type="entry name" value="Cryptochrome/photolyase FAD-binding domain"/>
    <property type="match status" value="1"/>
</dbReference>
<protein>
    <recommendedName>
        <fullName evidence="4">Deoxyribodipyrimidine photo-lyase</fullName>
        <ecNumber evidence="3">4.1.99.3</ecNumber>
    </recommendedName>
    <alternativeName>
        <fullName evidence="8">DNA photolyase</fullName>
    </alternativeName>
    <alternativeName>
        <fullName evidence="11">Photoreactivating enzyme</fullName>
    </alternativeName>
</protein>
<dbReference type="GO" id="GO:0000719">
    <property type="term" value="P:photoreactive repair"/>
    <property type="evidence" value="ECO:0007669"/>
    <property type="project" value="UniProtKB-ARBA"/>
</dbReference>
<dbReference type="SUPFAM" id="SSF52425">
    <property type="entry name" value="Cryptochrome/photolyase, N-terminal domain"/>
    <property type="match status" value="1"/>
</dbReference>
<keyword evidence="7 14" id="KW-0157">Chromophore</keyword>
<gene>
    <name evidence="16" type="ORF">SAMN04488070_0401</name>
</gene>
<comment type="catalytic activity">
    <reaction evidence="9">
        <text>cyclobutadipyrimidine (in DNA) = 2 pyrimidine residues (in DNA).</text>
        <dbReference type="EC" id="4.1.99.3"/>
    </reaction>
</comment>
<evidence type="ECO:0000256" key="1">
    <source>
        <dbReference type="ARBA" id="ARBA00001932"/>
    </source>
</evidence>
<sequence length="468" mass="53356">MSYAGVWFRGDVRLTANPAVSAASKVNGSEQAIPALLLICPQQMKNHDWAPIKWDLLRRHLEVFAKDAAQQGILLSIEMIESWSMAAKAVKRFAQHHELTELHFNTEYPVHEQRRDRAVTAVLEEQHIKVQQHHGSLVVPPVLTTQAGKMYQKFTPFAKAWREYVAQNGLPVVEALPKRESVAPAKVPVVDYPVRDSSAWPVGEAAVRELLTNYVNKTVCGYADERDIPGLDSTSRLSPYWELGILSPWQAVHLLAQQSAQFPSGLDKGADTWLNELIWREFYLHLMKHVPRLSYGKAFLPHTDAMQWRNNETEFDAWCRGETGYPIVDAGMRQLAAEGWMHNRVRMIVAHFLVKDLMIDWRWGEQFFMQHLIDGSFAANNGGWQWSASTGTDAAPYFRVFNPTLQSEKVDPDGTYIRKWVKQLEDCPAKQIHAPAAWLKQRGRDDYPAAIVNHKQARERFLAAFKAL</sequence>
<dbReference type="InterPro" id="IPR014729">
    <property type="entry name" value="Rossmann-like_a/b/a_fold"/>
</dbReference>
<dbReference type="InterPro" id="IPR005101">
    <property type="entry name" value="Cryptochr/Photolyase_FAD-bd"/>
</dbReference>
<dbReference type="InterPro" id="IPR036155">
    <property type="entry name" value="Crypto/Photolyase_N_sf"/>
</dbReference>
<dbReference type="InterPro" id="IPR002081">
    <property type="entry name" value="Cryptochrome/DNA_photolyase_1"/>
</dbReference>
<keyword evidence="5 12" id="KW-0285">Flavoprotein</keyword>
<feature type="binding site" evidence="12">
    <location>
        <begin position="276"/>
        <end position="283"/>
    </location>
    <ligand>
        <name>FAD</name>
        <dbReference type="ChEBI" id="CHEBI:57692"/>
    </ligand>
</feature>
<dbReference type="EMBL" id="FOYU01000001">
    <property type="protein sequence ID" value="SFR39301.1"/>
    <property type="molecule type" value="Genomic_DNA"/>
</dbReference>
<organism evidence="16 17">
    <name type="scientific">Pseudidiomarina maritima</name>
    <dbReference type="NCBI Taxonomy" id="519453"/>
    <lineage>
        <taxon>Bacteria</taxon>
        <taxon>Pseudomonadati</taxon>
        <taxon>Pseudomonadota</taxon>
        <taxon>Gammaproteobacteria</taxon>
        <taxon>Alteromonadales</taxon>
        <taxon>Idiomarinaceae</taxon>
        <taxon>Pseudidiomarina</taxon>
    </lineage>
</organism>
<dbReference type="Proteomes" id="UP000199424">
    <property type="component" value="Unassembled WGS sequence"/>
</dbReference>
<dbReference type="InterPro" id="IPR036134">
    <property type="entry name" value="Crypto/Photolyase_FAD-like_sf"/>
</dbReference>
<evidence type="ECO:0000256" key="14">
    <source>
        <dbReference type="RuleBase" id="RU004182"/>
    </source>
</evidence>
<dbReference type="PROSITE" id="PS51645">
    <property type="entry name" value="PHR_CRY_ALPHA_BETA"/>
    <property type="match status" value="1"/>
</dbReference>
<dbReference type="GO" id="GO:0071949">
    <property type="term" value="F:FAD binding"/>
    <property type="evidence" value="ECO:0007669"/>
    <property type="project" value="TreeGrafter"/>
</dbReference>
<evidence type="ECO:0000256" key="7">
    <source>
        <dbReference type="ARBA" id="ARBA00022991"/>
    </source>
</evidence>
<accession>A0A1I6GB02</accession>
<feature type="site" description="Electron transfer via tryptophanyl radical" evidence="13">
    <location>
        <position position="384"/>
    </location>
</feature>
<dbReference type="Gene3D" id="1.10.579.10">
    <property type="entry name" value="DNA Cyclobutane Dipyrimidine Photolyase, subunit A, domain 3"/>
    <property type="match status" value="1"/>
</dbReference>
<dbReference type="EC" id="4.1.99.3" evidence="3"/>
<feature type="site" description="Electron transfer via tryptophanyl radical" evidence="13">
    <location>
        <position position="308"/>
    </location>
</feature>
<evidence type="ECO:0000256" key="13">
    <source>
        <dbReference type="PIRSR" id="PIRSR602081-2"/>
    </source>
</evidence>
<dbReference type="InterPro" id="IPR006050">
    <property type="entry name" value="DNA_photolyase_N"/>
</dbReference>
<evidence type="ECO:0000256" key="11">
    <source>
        <dbReference type="ARBA" id="ARBA00083107"/>
    </source>
</evidence>
<proteinExistence type="inferred from homology"/>
<evidence type="ECO:0000313" key="16">
    <source>
        <dbReference type="EMBL" id="SFR39301.1"/>
    </source>
</evidence>
<comment type="function">
    <text evidence="10">Involved in repair of UV radiation-induced DNA damage. Catalyzes the light-dependent monomerization (300-600 nm) of cyclobutyl pyrimidine dimers (in cis-syn configuration), which are formed between adjacent bases on the same DNA strand upon exposure to ultraviolet radiation.</text>
</comment>
<dbReference type="Pfam" id="PF00875">
    <property type="entry name" value="DNA_photolyase"/>
    <property type="match status" value="1"/>
</dbReference>
<feature type="binding site" evidence="12">
    <location>
        <begin position="234"/>
        <end position="238"/>
    </location>
    <ligand>
        <name>FAD</name>
        <dbReference type="ChEBI" id="CHEBI:57692"/>
    </ligand>
</feature>
<evidence type="ECO:0000256" key="3">
    <source>
        <dbReference type="ARBA" id="ARBA00013149"/>
    </source>
</evidence>
<dbReference type="InterPro" id="IPR018394">
    <property type="entry name" value="DNA_photolyase_1_CS_C"/>
</dbReference>
<feature type="binding site" evidence="12">
    <location>
        <position position="273"/>
    </location>
    <ligand>
        <name>FAD</name>
        <dbReference type="ChEBI" id="CHEBI:57692"/>
    </ligand>
</feature>
<evidence type="ECO:0000313" key="17">
    <source>
        <dbReference type="Proteomes" id="UP000199424"/>
    </source>
</evidence>
<name>A0A1I6GB02_9GAMM</name>
<comment type="cofactor">
    <cofactor evidence="12">
        <name>FAD</name>
        <dbReference type="ChEBI" id="CHEBI:57692"/>
    </cofactor>
    <text evidence="12">Binds 1 FAD per subunit.</text>
</comment>
<dbReference type="PRINTS" id="PR00147">
    <property type="entry name" value="DNAPHOTLYASE"/>
</dbReference>
<evidence type="ECO:0000256" key="2">
    <source>
        <dbReference type="ARBA" id="ARBA00005862"/>
    </source>
</evidence>
<keyword evidence="17" id="KW-1185">Reference proteome</keyword>
<evidence type="ECO:0000256" key="8">
    <source>
        <dbReference type="ARBA" id="ARBA00031671"/>
    </source>
</evidence>